<dbReference type="GO" id="GO:0007165">
    <property type="term" value="P:signal transduction"/>
    <property type="evidence" value="ECO:0007669"/>
    <property type="project" value="TreeGrafter"/>
</dbReference>
<dbReference type="GO" id="GO:0006508">
    <property type="term" value="P:proteolysis"/>
    <property type="evidence" value="ECO:0007669"/>
    <property type="project" value="UniProtKB-KW"/>
</dbReference>
<evidence type="ECO:0000256" key="5">
    <source>
        <dbReference type="RuleBase" id="RU004404"/>
    </source>
</evidence>
<dbReference type="PROSITE" id="PS50106">
    <property type="entry name" value="PDZ"/>
    <property type="match status" value="1"/>
</dbReference>
<protein>
    <submittedName>
        <fullName evidence="8">Peptidase S41</fullName>
    </submittedName>
</protein>
<dbReference type="SUPFAM" id="SSF50156">
    <property type="entry name" value="PDZ domain-like"/>
    <property type="match status" value="1"/>
</dbReference>
<reference evidence="8 9" key="1">
    <citation type="submission" date="2017-09" db="EMBL/GenBank/DDBJ databases">
        <title>Depth-based differentiation of microbial function through sediment-hosted aquifers and enrichment of novel symbionts in the deep terrestrial subsurface.</title>
        <authorList>
            <person name="Probst A.J."/>
            <person name="Ladd B."/>
            <person name="Jarett J.K."/>
            <person name="Geller-Mcgrath D.E."/>
            <person name="Sieber C.M."/>
            <person name="Emerson J.B."/>
            <person name="Anantharaman K."/>
            <person name="Thomas B.C."/>
            <person name="Malmstrom R."/>
            <person name="Stieglmeier M."/>
            <person name="Klingl A."/>
            <person name="Woyke T."/>
            <person name="Ryan C.M."/>
            <person name="Banfield J.F."/>
        </authorList>
    </citation>
    <scope>NUCLEOTIDE SEQUENCE [LARGE SCALE GENOMIC DNA]</scope>
    <source>
        <strain evidence="8">CG10_big_fil_rev_8_21_14_0_10_34_34</strain>
    </source>
</reference>
<dbReference type="InterPro" id="IPR036034">
    <property type="entry name" value="PDZ_sf"/>
</dbReference>
<dbReference type="GO" id="GO:0004175">
    <property type="term" value="F:endopeptidase activity"/>
    <property type="evidence" value="ECO:0007669"/>
    <property type="project" value="TreeGrafter"/>
</dbReference>
<feature type="domain" description="PDZ" evidence="7">
    <location>
        <begin position="115"/>
        <end position="171"/>
    </location>
</feature>
<keyword evidence="3 5" id="KW-0378">Hydrolase</keyword>
<keyword evidence="4 5" id="KW-0720">Serine protease</keyword>
<comment type="similarity">
    <text evidence="1 5">Belongs to the peptidase S41A family.</text>
</comment>
<dbReference type="CDD" id="cd07560">
    <property type="entry name" value="Peptidase_S41_CPP"/>
    <property type="match status" value="1"/>
</dbReference>
<dbReference type="SUPFAM" id="SSF52096">
    <property type="entry name" value="ClpP/crotonase"/>
    <property type="match status" value="1"/>
</dbReference>
<evidence type="ECO:0000259" key="7">
    <source>
        <dbReference type="PROSITE" id="PS50106"/>
    </source>
</evidence>
<evidence type="ECO:0000256" key="6">
    <source>
        <dbReference type="SAM" id="Phobius"/>
    </source>
</evidence>
<name>A0A2H0R0V3_9BACT</name>
<dbReference type="GO" id="GO:0030288">
    <property type="term" value="C:outer membrane-bounded periplasmic space"/>
    <property type="evidence" value="ECO:0007669"/>
    <property type="project" value="TreeGrafter"/>
</dbReference>
<accession>A0A2H0R0V3</accession>
<keyword evidence="6" id="KW-0812">Transmembrane</keyword>
<evidence type="ECO:0000256" key="2">
    <source>
        <dbReference type="ARBA" id="ARBA00022670"/>
    </source>
</evidence>
<dbReference type="PANTHER" id="PTHR32060:SF30">
    <property type="entry name" value="CARBOXY-TERMINAL PROCESSING PROTEASE CTPA"/>
    <property type="match status" value="1"/>
</dbReference>
<comment type="caution">
    <text evidence="8">The sequence shown here is derived from an EMBL/GenBank/DDBJ whole genome shotgun (WGS) entry which is preliminary data.</text>
</comment>
<dbReference type="Gene3D" id="3.90.226.10">
    <property type="entry name" value="2-enoyl-CoA Hydratase, Chain A, domain 1"/>
    <property type="match status" value="1"/>
</dbReference>
<dbReference type="EMBL" id="PCXM01000024">
    <property type="protein sequence ID" value="PIR40152.1"/>
    <property type="molecule type" value="Genomic_DNA"/>
</dbReference>
<evidence type="ECO:0000256" key="3">
    <source>
        <dbReference type="ARBA" id="ARBA00022801"/>
    </source>
</evidence>
<dbReference type="Gene3D" id="2.30.42.10">
    <property type="match status" value="1"/>
</dbReference>
<dbReference type="CDD" id="cd06782">
    <property type="entry name" value="cpPDZ_CPP-like"/>
    <property type="match status" value="1"/>
</dbReference>
<dbReference type="InterPro" id="IPR004447">
    <property type="entry name" value="Peptidase_S41A"/>
</dbReference>
<dbReference type="Pfam" id="PF03572">
    <property type="entry name" value="Peptidase_S41"/>
    <property type="match status" value="1"/>
</dbReference>
<keyword evidence="6" id="KW-0472">Membrane</keyword>
<feature type="transmembrane region" description="Helical" evidence="6">
    <location>
        <begin position="6"/>
        <end position="26"/>
    </location>
</feature>
<dbReference type="InterPro" id="IPR001478">
    <property type="entry name" value="PDZ"/>
</dbReference>
<dbReference type="InterPro" id="IPR029045">
    <property type="entry name" value="ClpP/crotonase-like_dom_sf"/>
</dbReference>
<gene>
    <name evidence="8" type="ORF">COV33_01310</name>
</gene>
<dbReference type="Pfam" id="PF17820">
    <property type="entry name" value="PDZ_6"/>
    <property type="match status" value="1"/>
</dbReference>
<dbReference type="NCBIfam" id="TIGR00225">
    <property type="entry name" value="prc"/>
    <property type="match status" value="1"/>
</dbReference>
<proteinExistence type="inferred from homology"/>
<dbReference type="SMART" id="SM00228">
    <property type="entry name" value="PDZ"/>
    <property type="match status" value="1"/>
</dbReference>
<keyword evidence="6" id="KW-1133">Transmembrane helix</keyword>
<dbReference type="Proteomes" id="UP000230828">
    <property type="component" value="Unassembled WGS sequence"/>
</dbReference>
<dbReference type="Gene3D" id="3.30.750.44">
    <property type="match status" value="1"/>
</dbReference>
<dbReference type="FunFam" id="2.30.42.10:FF:000063">
    <property type="entry name" value="Peptidase, S41 family"/>
    <property type="match status" value="1"/>
</dbReference>
<evidence type="ECO:0000256" key="4">
    <source>
        <dbReference type="ARBA" id="ARBA00022825"/>
    </source>
</evidence>
<dbReference type="GO" id="GO:0008236">
    <property type="term" value="F:serine-type peptidase activity"/>
    <property type="evidence" value="ECO:0007669"/>
    <property type="project" value="UniProtKB-KW"/>
</dbReference>
<dbReference type="InterPro" id="IPR041489">
    <property type="entry name" value="PDZ_6"/>
</dbReference>
<dbReference type="PANTHER" id="PTHR32060">
    <property type="entry name" value="TAIL-SPECIFIC PROTEASE"/>
    <property type="match status" value="1"/>
</dbReference>
<dbReference type="SMART" id="SM00245">
    <property type="entry name" value="TSPc"/>
    <property type="match status" value="1"/>
</dbReference>
<dbReference type="InterPro" id="IPR005151">
    <property type="entry name" value="Tail-specific_protease"/>
</dbReference>
<evidence type="ECO:0000313" key="9">
    <source>
        <dbReference type="Proteomes" id="UP000230828"/>
    </source>
</evidence>
<organism evidence="8 9">
    <name type="scientific">Candidatus Zambryskibacteria bacterium CG10_big_fil_rev_8_21_14_0_10_34_34</name>
    <dbReference type="NCBI Taxonomy" id="1975114"/>
    <lineage>
        <taxon>Bacteria</taxon>
        <taxon>Candidatus Zambryskiibacteriota</taxon>
    </lineage>
</organism>
<evidence type="ECO:0000256" key="1">
    <source>
        <dbReference type="ARBA" id="ARBA00009179"/>
    </source>
</evidence>
<keyword evidence="2 5" id="KW-0645">Protease</keyword>
<dbReference type="AlphaFoldDB" id="A0A2H0R0V3"/>
<evidence type="ECO:0000313" key="8">
    <source>
        <dbReference type="EMBL" id="PIR40152.1"/>
    </source>
</evidence>
<sequence length="402" mass="43773">MNNERYTQILISILIAVVLFTTGFYAGKKESKENIPAYFLNASSTDNVDMAPFWKVWEILDEKFSQASSTTVPENTEKLWGSIEGLASSYGDPYTVFFPPVESKVFEEEISGSFGGVGMEIAIQDGILTVVAPLKGTPADKAGVLAGDKILMIGDISALNMSADEAVKIIRGEPGTSVDVTFARKGMKDPLVKTLVRANINIPTINTKLLPNNIFVIELYSFSATSPNLFRSALREFIESGSDKLILDLRNNPGGYLEAALDMASWFLPTGKVVVTEDFGEKRDSRIYRSKGYDIFTDKLKFAILVNEGSASASEILAGALREYNKAILIGNKTFGKGSVQELVPITSETSLKVTVAHWLTPLGNSISNNSLIPDIEVKLTEENTKNGADPQLQAAVDYLVN</sequence>